<sequence>MQAINYFVVIEKIKEAPKTVGGLELTETQNSDVRYLKGRVISAGDQVTMLKEGDIVYYDKHNGHGIQWKDKLYHVLKLGDIVLVE</sequence>
<dbReference type="InterPro" id="IPR037124">
    <property type="entry name" value="Chaperonin_GroES_sf"/>
</dbReference>
<dbReference type="InterPro" id="IPR020818">
    <property type="entry name" value="Chaperonin_GroES"/>
</dbReference>
<proteinExistence type="predicted"/>
<dbReference type="GO" id="GO:0005524">
    <property type="term" value="F:ATP binding"/>
    <property type="evidence" value="ECO:0007669"/>
    <property type="project" value="InterPro"/>
</dbReference>
<accession>A0A221S3R2</accession>
<evidence type="ECO:0000256" key="1">
    <source>
        <dbReference type="ARBA" id="ARBA00023186"/>
    </source>
</evidence>
<gene>
    <name evidence="2" type="primary">groES</name>
</gene>
<dbReference type="EMBL" id="KU970898">
    <property type="protein sequence ID" value="ASN63492.1"/>
    <property type="molecule type" value="Genomic_DNA"/>
</dbReference>
<dbReference type="GO" id="GO:0044183">
    <property type="term" value="F:protein folding chaperone"/>
    <property type="evidence" value="ECO:0007669"/>
    <property type="project" value="InterPro"/>
</dbReference>
<reference evidence="2" key="1">
    <citation type="submission" date="2016-03" db="EMBL/GenBank/DDBJ databases">
        <title>Novel chaperonins are prevalent in the virioplankton and link to viral biology and ecology.</title>
        <authorList>
            <person name="Marine R.L."/>
            <person name="Nasko D.J."/>
            <person name="Polson S.W."/>
            <person name="Wommack K.E."/>
        </authorList>
    </citation>
    <scope>NUCLEOTIDE SEQUENCE</scope>
</reference>
<dbReference type="SMART" id="SM00883">
    <property type="entry name" value="Cpn10"/>
    <property type="match status" value="1"/>
</dbReference>
<dbReference type="CDD" id="cd00320">
    <property type="entry name" value="cpn10"/>
    <property type="match status" value="1"/>
</dbReference>
<dbReference type="Gene3D" id="2.30.33.40">
    <property type="entry name" value="GroES chaperonin"/>
    <property type="match status" value="1"/>
</dbReference>
<name>A0A221S3R2_9VIRU</name>
<evidence type="ECO:0000313" key="2">
    <source>
        <dbReference type="EMBL" id="ASN63492.1"/>
    </source>
</evidence>
<dbReference type="SUPFAM" id="SSF50129">
    <property type="entry name" value="GroES-like"/>
    <property type="match status" value="1"/>
</dbReference>
<dbReference type="InterPro" id="IPR011032">
    <property type="entry name" value="GroES-like_sf"/>
</dbReference>
<organism evidence="2">
    <name type="scientific">uncultured virus</name>
    <dbReference type="NCBI Taxonomy" id="340016"/>
    <lineage>
        <taxon>Viruses</taxon>
        <taxon>environmental samples</taxon>
    </lineage>
</organism>
<protein>
    <submittedName>
        <fullName evidence="2">Co-chaperonin GroES</fullName>
    </submittedName>
</protein>
<dbReference type="Pfam" id="PF00166">
    <property type="entry name" value="Cpn10"/>
    <property type="match status" value="1"/>
</dbReference>
<keyword evidence="1" id="KW-0143">Chaperone</keyword>